<dbReference type="Proteomes" id="UP000472270">
    <property type="component" value="Unassembled WGS sequence"/>
</dbReference>
<dbReference type="GO" id="GO:0018025">
    <property type="term" value="F:calmodulin-lysine N-methyltransferase activity"/>
    <property type="evidence" value="ECO:0007669"/>
    <property type="project" value="UniProtKB-EC"/>
</dbReference>
<evidence type="ECO:0000256" key="3">
    <source>
        <dbReference type="ARBA" id="ARBA00011914"/>
    </source>
</evidence>
<evidence type="ECO:0000256" key="6">
    <source>
        <dbReference type="ARBA" id="ARBA00022603"/>
    </source>
</evidence>
<dbReference type="SUPFAM" id="SSF53335">
    <property type="entry name" value="S-adenosyl-L-methionine-dependent methyltransferases"/>
    <property type="match status" value="1"/>
</dbReference>
<keyword evidence="6" id="KW-0489">Methyltransferase</keyword>
<dbReference type="Pfam" id="PF10294">
    <property type="entry name" value="Methyltransf_16"/>
    <property type="match status" value="1"/>
</dbReference>
<dbReference type="InterPro" id="IPR025800">
    <property type="entry name" value="CaM-Lys-N-MeTrfase"/>
</dbReference>
<evidence type="ECO:0000313" key="11">
    <source>
        <dbReference type="Proteomes" id="UP000472270"/>
    </source>
</evidence>
<keyword evidence="8" id="KW-0949">S-adenosyl-L-methionine</keyword>
<evidence type="ECO:0000256" key="8">
    <source>
        <dbReference type="ARBA" id="ARBA00022691"/>
    </source>
</evidence>
<reference evidence="10" key="2">
    <citation type="submission" date="2025-09" db="UniProtKB">
        <authorList>
            <consortium name="Ensembl"/>
        </authorList>
    </citation>
    <scope>IDENTIFICATION</scope>
</reference>
<evidence type="ECO:0000256" key="2">
    <source>
        <dbReference type="ARBA" id="ARBA00004496"/>
    </source>
</evidence>
<organism evidence="10 11">
    <name type="scientific">Sinocyclocheilus rhinocerous</name>
    <dbReference type="NCBI Taxonomy" id="307959"/>
    <lineage>
        <taxon>Eukaryota</taxon>
        <taxon>Metazoa</taxon>
        <taxon>Chordata</taxon>
        <taxon>Craniata</taxon>
        <taxon>Vertebrata</taxon>
        <taxon>Euteleostomi</taxon>
        <taxon>Actinopterygii</taxon>
        <taxon>Neopterygii</taxon>
        <taxon>Teleostei</taxon>
        <taxon>Ostariophysi</taxon>
        <taxon>Cypriniformes</taxon>
        <taxon>Cyprinidae</taxon>
        <taxon>Cyprininae</taxon>
        <taxon>Sinocyclocheilus</taxon>
    </lineage>
</organism>
<keyword evidence="9" id="KW-0539">Nucleus</keyword>
<protein>
    <recommendedName>
        <fullName evidence="4">Calmodulin-lysine N-methyltransferase</fullName>
        <ecNumber evidence="3">2.1.1.60</ecNumber>
    </recommendedName>
</protein>
<comment type="subcellular location">
    <subcellularLocation>
        <location evidence="2">Cytoplasm</location>
    </subcellularLocation>
    <subcellularLocation>
        <location evidence="1">Nucleus</location>
    </subcellularLocation>
</comment>
<evidence type="ECO:0000256" key="7">
    <source>
        <dbReference type="ARBA" id="ARBA00022679"/>
    </source>
</evidence>
<dbReference type="PANTHER" id="PTHR13539:SF3">
    <property type="entry name" value="CALMODULIN-LYSINE N-METHYLTRANSFERASE"/>
    <property type="match status" value="1"/>
</dbReference>
<proteinExistence type="predicted"/>
<evidence type="ECO:0000313" key="10">
    <source>
        <dbReference type="Ensembl" id="ENSSRHP00000053106.1"/>
    </source>
</evidence>
<dbReference type="InterPro" id="IPR019410">
    <property type="entry name" value="Methyltransf_16"/>
</dbReference>
<dbReference type="AlphaFoldDB" id="A0A673JGZ2"/>
<dbReference type="GO" id="GO:0032259">
    <property type="term" value="P:methylation"/>
    <property type="evidence" value="ECO:0007669"/>
    <property type="project" value="UniProtKB-KW"/>
</dbReference>
<dbReference type="GO" id="GO:0005737">
    <property type="term" value="C:cytoplasm"/>
    <property type="evidence" value="ECO:0007669"/>
    <property type="project" value="UniProtKB-SubCell"/>
</dbReference>
<name>A0A673JGZ2_9TELE</name>
<dbReference type="EC" id="2.1.1.60" evidence="3"/>
<evidence type="ECO:0000256" key="4">
    <source>
        <dbReference type="ARBA" id="ARBA00020594"/>
    </source>
</evidence>
<evidence type="ECO:0000256" key="5">
    <source>
        <dbReference type="ARBA" id="ARBA00022490"/>
    </source>
</evidence>
<dbReference type="Gene3D" id="3.40.50.150">
    <property type="entry name" value="Vaccinia Virus protein VP39"/>
    <property type="match status" value="1"/>
</dbReference>
<accession>A0A673JGZ2</accession>
<evidence type="ECO:0000256" key="1">
    <source>
        <dbReference type="ARBA" id="ARBA00004123"/>
    </source>
</evidence>
<dbReference type="InterPro" id="IPR029063">
    <property type="entry name" value="SAM-dependent_MTases_sf"/>
</dbReference>
<keyword evidence="11" id="KW-1185">Reference proteome</keyword>
<sequence length="208" mass="23289">MYVNVNAKRRIKPLRVSLSHRGSAVCELGGGMTCLAGLMIAVCADVKEVLLSDGNEKAIQSILALRTGVVDDAAIILSSFRVVRWDNEADMSALEDRFDVVMCADCLFLDQYRGSLVDALRRLLRPDGTALVFAPTRGDTLAEFCRLAESAGLRVCRYDNYDSHLWDLHLKGLTGANIFEFKEIILIRTKIHRNSINMYRIGLNKRRP</sequence>
<keyword evidence="7" id="KW-0808">Transferase</keyword>
<dbReference type="GO" id="GO:0005634">
    <property type="term" value="C:nucleus"/>
    <property type="evidence" value="ECO:0007669"/>
    <property type="project" value="UniProtKB-SubCell"/>
</dbReference>
<keyword evidence="5" id="KW-0963">Cytoplasm</keyword>
<dbReference type="Ensembl" id="ENSSRHT00000054594.1">
    <property type="protein sequence ID" value="ENSSRHP00000053106.1"/>
    <property type="gene ID" value="ENSSRHG00000026725.1"/>
</dbReference>
<dbReference type="PANTHER" id="PTHR13539">
    <property type="entry name" value="CALMODULIN-LYSINE N-METHYLTRANSFERASE"/>
    <property type="match status" value="1"/>
</dbReference>
<reference evidence="10" key="1">
    <citation type="submission" date="2025-08" db="UniProtKB">
        <authorList>
            <consortium name="Ensembl"/>
        </authorList>
    </citation>
    <scope>IDENTIFICATION</scope>
</reference>
<evidence type="ECO:0000256" key="9">
    <source>
        <dbReference type="ARBA" id="ARBA00023242"/>
    </source>
</evidence>